<dbReference type="Proteomes" id="UP001420932">
    <property type="component" value="Unassembled WGS sequence"/>
</dbReference>
<organism evidence="2 3">
    <name type="scientific">Stephania yunnanensis</name>
    <dbReference type="NCBI Taxonomy" id="152371"/>
    <lineage>
        <taxon>Eukaryota</taxon>
        <taxon>Viridiplantae</taxon>
        <taxon>Streptophyta</taxon>
        <taxon>Embryophyta</taxon>
        <taxon>Tracheophyta</taxon>
        <taxon>Spermatophyta</taxon>
        <taxon>Magnoliopsida</taxon>
        <taxon>Ranunculales</taxon>
        <taxon>Menispermaceae</taxon>
        <taxon>Menispermoideae</taxon>
        <taxon>Cissampelideae</taxon>
        <taxon>Stephania</taxon>
    </lineage>
</organism>
<accession>A0AAP0I347</accession>
<comment type="caution">
    <text evidence="2">The sequence shown here is derived from an EMBL/GenBank/DDBJ whole genome shotgun (WGS) entry which is preliminary data.</text>
</comment>
<proteinExistence type="predicted"/>
<feature type="region of interest" description="Disordered" evidence="1">
    <location>
        <begin position="1"/>
        <end position="21"/>
    </location>
</feature>
<feature type="compositionally biased region" description="Basic and acidic residues" evidence="1">
    <location>
        <begin position="9"/>
        <end position="18"/>
    </location>
</feature>
<name>A0AAP0I347_9MAGN</name>
<evidence type="ECO:0000313" key="2">
    <source>
        <dbReference type="EMBL" id="KAK9106890.1"/>
    </source>
</evidence>
<protein>
    <submittedName>
        <fullName evidence="2">Uncharacterized protein</fullName>
    </submittedName>
</protein>
<evidence type="ECO:0000313" key="3">
    <source>
        <dbReference type="Proteomes" id="UP001420932"/>
    </source>
</evidence>
<dbReference type="AlphaFoldDB" id="A0AAP0I347"/>
<dbReference type="EMBL" id="JBBNAF010000010">
    <property type="protein sequence ID" value="KAK9106890.1"/>
    <property type="molecule type" value="Genomic_DNA"/>
</dbReference>
<keyword evidence="3" id="KW-1185">Reference proteome</keyword>
<reference evidence="2 3" key="1">
    <citation type="submission" date="2024-01" db="EMBL/GenBank/DDBJ databases">
        <title>Genome assemblies of Stephania.</title>
        <authorList>
            <person name="Yang L."/>
        </authorList>
    </citation>
    <scope>NUCLEOTIDE SEQUENCE [LARGE SCALE GENOMIC DNA]</scope>
    <source>
        <strain evidence="2">YNDBR</strain>
        <tissue evidence="2">Leaf</tissue>
    </source>
</reference>
<gene>
    <name evidence="2" type="ORF">Syun_022901</name>
</gene>
<evidence type="ECO:0000256" key="1">
    <source>
        <dbReference type="SAM" id="MobiDB-lite"/>
    </source>
</evidence>
<sequence length="71" mass="8376">MARGRRRKENREKREVSVRKKKNKMEGGEVDVYLSDIVYLVHTVFGVLEMALSGSEVQEDRKGKRKLEDFY</sequence>